<dbReference type="Proteomes" id="UP000499080">
    <property type="component" value="Unassembled WGS sequence"/>
</dbReference>
<reference evidence="2 3" key="1">
    <citation type="journal article" date="2019" name="Sci. Rep.">
        <title>Orb-weaving spider Araneus ventricosus genome elucidates the spidroin gene catalogue.</title>
        <authorList>
            <person name="Kono N."/>
            <person name="Nakamura H."/>
            <person name="Ohtoshi R."/>
            <person name="Moran D.A.P."/>
            <person name="Shinohara A."/>
            <person name="Yoshida Y."/>
            <person name="Fujiwara M."/>
            <person name="Mori M."/>
            <person name="Tomita M."/>
            <person name="Arakawa K."/>
        </authorList>
    </citation>
    <scope>NUCLEOTIDE SEQUENCE [LARGE SCALE GENOMIC DNA]</scope>
</reference>
<dbReference type="AlphaFoldDB" id="A0A4Y2WMJ5"/>
<name>A0A4Y2WMJ5_ARAVE</name>
<accession>A0A4Y2WMJ5</accession>
<feature type="region of interest" description="Disordered" evidence="1">
    <location>
        <begin position="36"/>
        <end position="78"/>
    </location>
</feature>
<gene>
    <name evidence="2" type="ORF">AVEN_248153_1</name>
</gene>
<organism evidence="2 3">
    <name type="scientific">Araneus ventricosus</name>
    <name type="common">Orbweaver spider</name>
    <name type="synonym">Epeira ventricosa</name>
    <dbReference type="NCBI Taxonomy" id="182803"/>
    <lineage>
        <taxon>Eukaryota</taxon>
        <taxon>Metazoa</taxon>
        <taxon>Ecdysozoa</taxon>
        <taxon>Arthropoda</taxon>
        <taxon>Chelicerata</taxon>
        <taxon>Arachnida</taxon>
        <taxon>Araneae</taxon>
        <taxon>Araneomorphae</taxon>
        <taxon>Entelegynae</taxon>
        <taxon>Araneoidea</taxon>
        <taxon>Araneidae</taxon>
        <taxon>Araneus</taxon>
    </lineage>
</organism>
<evidence type="ECO:0000313" key="2">
    <source>
        <dbReference type="EMBL" id="GBO37650.1"/>
    </source>
</evidence>
<feature type="compositionally biased region" description="Basic and acidic residues" evidence="1">
    <location>
        <begin position="109"/>
        <end position="119"/>
    </location>
</feature>
<sequence>MMHSDSEVKRKYNQRSISKIALIQPTVAQKPAECAKKSATPRPLPIEQAKITQKRWGTRRRDKNAEKRRGEKSILSDRRKKDGNLLFSYFPEAQYRQHLSRPPSATYPYRRDPWRARVN</sequence>
<keyword evidence="3" id="KW-1185">Reference proteome</keyword>
<dbReference type="EMBL" id="BGPR01062182">
    <property type="protein sequence ID" value="GBO37650.1"/>
    <property type="molecule type" value="Genomic_DNA"/>
</dbReference>
<feature type="region of interest" description="Disordered" evidence="1">
    <location>
        <begin position="98"/>
        <end position="119"/>
    </location>
</feature>
<evidence type="ECO:0000256" key="1">
    <source>
        <dbReference type="SAM" id="MobiDB-lite"/>
    </source>
</evidence>
<proteinExistence type="predicted"/>
<feature type="compositionally biased region" description="Basic residues" evidence="1">
    <location>
        <begin position="52"/>
        <end position="62"/>
    </location>
</feature>
<comment type="caution">
    <text evidence="2">The sequence shown here is derived from an EMBL/GenBank/DDBJ whole genome shotgun (WGS) entry which is preliminary data.</text>
</comment>
<feature type="compositionally biased region" description="Basic and acidic residues" evidence="1">
    <location>
        <begin position="63"/>
        <end position="78"/>
    </location>
</feature>
<protein>
    <submittedName>
        <fullName evidence="2">Uncharacterized protein</fullName>
    </submittedName>
</protein>
<evidence type="ECO:0000313" key="3">
    <source>
        <dbReference type="Proteomes" id="UP000499080"/>
    </source>
</evidence>